<reference evidence="3 4" key="1">
    <citation type="submission" date="2018-01" db="EMBL/GenBank/DDBJ databases">
        <title>The draft genome sequence of Cohaesibacter sp. H1304.</title>
        <authorList>
            <person name="Wang N.-N."/>
            <person name="Du Z.-J."/>
        </authorList>
    </citation>
    <scope>NUCLEOTIDE SEQUENCE [LARGE SCALE GENOMIC DNA]</scope>
    <source>
        <strain evidence="3 4">H1304</strain>
    </source>
</reference>
<feature type="transmembrane region" description="Helical" evidence="1">
    <location>
        <begin position="200"/>
        <end position="220"/>
    </location>
</feature>
<proteinExistence type="predicted"/>
<dbReference type="Pfam" id="PF09925">
    <property type="entry name" value="DUF2157"/>
    <property type="match status" value="1"/>
</dbReference>
<keyword evidence="1" id="KW-1133">Transmembrane helix</keyword>
<feature type="transmembrane region" description="Helical" evidence="1">
    <location>
        <begin position="171"/>
        <end position="188"/>
    </location>
</feature>
<evidence type="ECO:0000256" key="1">
    <source>
        <dbReference type="SAM" id="Phobius"/>
    </source>
</evidence>
<keyword evidence="1" id="KW-0472">Membrane</keyword>
<protein>
    <recommendedName>
        <fullName evidence="2">DUF2157 domain-containing protein</fullName>
    </recommendedName>
</protein>
<gene>
    <name evidence="3" type="ORF">C0081_21765</name>
</gene>
<name>A0A2N5XKH9_9HYPH</name>
<feature type="transmembrane region" description="Helical" evidence="1">
    <location>
        <begin position="94"/>
        <end position="112"/>
    </location>
</feature>
<evidence type="ECO:0000313" key="3">
    <source>
        <dbReference type="EMBL" id="PLW74937.1"/>
    </source>
</evidence>
<feature type="transmembrane region" description="Helical" evidence="1">
    <location>
        <begin position="149"/>
        <end position="166"/>
    </location>
</feature>
<dbReference type="InterPro" id="IPR018677">
    <property type="entry name" value="DUF2157"/>
</dbReference>
<comment type="caution">
    <text evidence="3">The sequence shown here is derived from an EMBL/GenBank/DDBJ whole genome shotgun (WGS) entry which is preliminary data.</text>
</comment>
<sequence>MLKAKDYSALSSSNSGPRMIDKLAGLSIDRHRLDELTKKGVIDAELRQQSLNWLHPAYLWANWTMLLLLAFGTGLMLSGIIFFFAFNWASIPDLVKLAVIQAALVLAAIGAWQQTPDRLTGRLLLLVAATLVGVFLATFGQIYQTGADAWQLFALWAVLMTPWTLVSRLAVMWVLWLGLINLALWLFWQADFGLGTQHVYFWNLIHVAFIGSALILRERLVLNANRSPHARASTWLAPHWTRWLLVAAMLLFLFPNMLEWITNIGSATAFVTVSGVLATIVCVVLLVTYRKITLDIPALTMVLLMLCLLVVIALAVFFDTQLFGALGTTFWTAVTAIICFAAAAGYLRRLLALEGGQKDNRDGETASGNV</sequence>
<feature type="transmembrane region" description="Helical" evidence="1">
    <location>
        <begin position="264"/>
        <end position="287"/>
    </location>
</feature>
<dbReference type="Proteomes" id="UP000234881">
    <property type="component" value="Unassembled WGS sequence"/>
</dbReference>
<organism evidence="3 4">
    <name type="scientific">Cohaesibacter celericrescens</name>
    <dbReference type="NCBI Taxonomy" id="2067669"/>
    <lineage>
        <taxon>Bacteria</taxon>
        <taxon>Pseudomonadati</taxon>
        <taxon>Pseudomonadota</taxon>
        <taxon>Alphaproteobacteria</taxon>
        <taxon>Hyphomicrobiales</taxon>
        <taxon>Cohaesibacteraceae</taxon>
    </lineage>
</organism>
<dbReference type="AlphaFoldDB" id="A0A2N5XKH9"/>
<evidence type="ECO:0000313" key="4">
    <source>
        <dbReference type="Proteomes" id="UP000234881"/>
    </source>
</evidence>
<dbReference type="EMBL" id="PKUQ01000055">
    <property type="protein sequence ID" value="PLW74937.1"/>
    <property type="molecule type" value="Genomic_DNA"/>
</dbReference>
<keyword evidence="4" id="KW-1185">Reference proteome</keyword>
<accession>A0A2N5XKH9</accession>
<feature type="domain" description="DUF2157" evidence="2">
    <location>
        <begin position="35"/>
        <end position="173"/>
    </location>
</feature>
<evidence type="ECO:0000259" key="2">
    <source>
        <dbReference type="Pfam" id="PF09925"/>
    </source>
</evidence>
<feature type="transmembrane region" description="Helical" evidence="1">
    <location>
        <begin position="240"/>
        <end position="258"/>
    </location>
</feature>
<keyword evidence="1" id="KW-0812">Transmembrane</keyword>
<feature type="transmembrane region" description="Helical" evidence="1">
    <location>
        <begin position="66"/>
        <end position="88"/>
    </location>
</feature>
<feature type="transmembrane region" description="Helical" evidence="1">
    <location>
        <begin position="330"/>
        <end position="351"/>
    </location>
</feature>
<feature type="transmembrane region" description="Helical" evidence="1">
    <location>
        <begin position="124"/>
        <end position="143"/>
    </location>
</feature>
<feature type="transmembrane region" description="Helical" evidence="1">
    <location>
        <begin position="299"/>
        <end position="318"/>
    </location>
</feature>